<gene>
    <name evidence="1" type="ORF">EST35_0416</name>
</gene>
<sequence length="67" mass="7491">MCITSGPSLAFWQEPNCGITYDTKYAYGDFSVNDIFGVLVNKVSIVLYANVSNYEILSYSEFLKSCT</sequence>
<proteinExistence type="predicted"/>
<organism evidence="1 2">
    <name type="scientific">Pseudomonas phage vB_PaeM_PA5oct</name>
    <dbReference type="NCBI Taxonomy" id="2163605"/>
    <lineage>
        <taxon>Viruses</taxon>
        <taxon>Duplodnaviria</taxon>
        <taxon>Heunggongvirae</taxon>
        <taxon>Uroviricota</taxon>
        <taxon>Caudoviricetes</taxon>
        <taxon>Arenbergviridae</taxon>
        <taxon>Wroclawvirus</taxon>
        <taxon>Wroclawvirus PA5oct</taxon>
    </lineage>
</organism>
<evidence type="ECO:0000313" key="2">
    <source>
        <dbReference type="Proteomes" id="UP000316733"/>
    </source>
</evidence>
<accession>A0A4Y5JUJ7</accession>
<evidence type="ECO:0000313" key="1">
    <source>
        <dbReference type="EMBL" id="QCG76284.1"/>
    </source>
</evidence>
<name>A0A4Y5JUJ7_9CAUD</name>
<dbReference type="Proteomes" id="UP000316733">
    <property type="component" value="Segment"/>
</dbReference>
<dbReference type="EMBL" id="MK797984">
    <property type="protein sequence ID" value="QCG76284.1"/>
    <property type="molecule type" value="Genomic_DNA"/>
</dbReference>
<keyword evidence="2" id="KW-1185">Reference proteome</keyword>
<protein>
    <submittedName>
        <fullName evidence="1">Uncharacterized protein</fullName>
    </submittedName>
</protein>
<reference evidence="2" key="1">
    <citation type="journal article" date="2020" name="bioRxiv">
        <title>Integrative omics analysis of Pseudomonas aeruginosa virus PA5oct highlights the molecular complexity of jumbo phages.</title>
        <authorList>
            <person name="Lood C."/>
            <person name="Danis-Wlodarczyk K."/>
            <person name="Blasdel B.G."/>
            <person name="Jang H.B."/>
            <person name="Vandenheuvel D."/>
            <person name="Briers Y."/>
            <person name="Noben J.-P."/>
            <person name="van Noort V."/>
            <person name="Drulis-Kawa Z."/>
            <person name="Lavigne R."/>
        </authorList>
    </citation>
    <scope>NUCLEOTIDE SEQUENCE [LARGE SCALE GENOMIC DNA]</scope>
</reference>